<evidence type="ECO:0000313" key="2">
    <source>
        <dbReference type="EMBL" id="VAV95440.1"/>
    </source>
</evidence>
<dbReference type="AlphaFoldDB" id="A0A3B0RQ41"/>
<dbReference type="PROSITE" id="PS50294">
    <property type="entry name" value="WD_REPEATS_REGION"/>
    <property type="match status" value="1"/>
</dbReference>
<dbReference type="InterPro" id="IPR015943">
    <property type="entry name" value="WD40/YVTN_repeat-like_dom_sf"/>
</dbReference>
<dbReference type="InterPro" id="IPR036322">
    <property type="entry name" value="WD40_repeat_dom_sf"/>
</dbReference>
<protein>
    <recommendedName>
        <fullName evidence="1">Anaphase-promoting complex subunit 4-like WD40 domain-containing protein</fullName>
    </recommendedName>
</protein>
<dbReference type="PROSITE" id="PS50082">
    <property type="entry name" value="WD_REPEATS_2"/>
    <property type="match status" value="1"/>
</dbReference>
<sequence>MDKTDENLAIDGLPMSIAWHPNGKLIAFGSSNGNVYLLGAETGEVRVLLTGAHTDQVRTVSFNHDASLLASGSYDNTAAIWKLD</sequence>
<dbReference type="Pfam" id="PF12894">
    <property type="entry name" value="ANAPC4_WD40"/>
    <property type="match status" value="1"/>
</dbReference>
<accession>A0A3B0RQ41</accession>
<dbReference type="InterPro" id="IPR024977">
    <property type="entry name" value="Apc4-like_WD40_dom"/>
</dbReference>
<evidence type="ECO:0000259" key="1">
    <source>
        <dbReference type="Pfam" id="PF12894"/>
    </source>
</evidence>
<dbReference type="InterPro" id="IPR001680">
    <property type="entry name" value="WD40_rpt"/>
</dbReference>
<feature type="domain" description="Anaphase-promoting complex subunit 4-like WD40" evidence="1">
    <location>
        <begin position="16"/>
        <end position="46"/>
    </location>
</feature>
<proteinExistence type="predicted"/>
<name>A0A3B0RQ41_9ZZZZ</name>
<gene>
    <name evidence="2" type="ORF">MNBD_ALPHA06-1453</name>
</gene>
<dbReference type="EMBL" id="UOEE01000204">
    <property type="protein sequence ID" value="VAV95440.1"/>
    <property type="molecule type" value="Genomic_DNA"/>
</dbReference>
<dbReference type="Gene3D" id="2.130.10.10">
    <property type="entry name" value="YVTN repeat-like/Quinoprotein amine dehydrogenase"/>
    <property type="match status" value="1"/>
</dbReference>
<dbReference type="PANTHER" id="PTHR19879">
    <property type="entry name" value="TRANSCRIPTION INITIATION FACTOR TFIID"/>
    <property type="match status" value="1"/>
</dbReference>
<dbReference type="SUPFAM" id="SSF50978">
    <property type="entry name" value="WD40 repeat-like"/>
    <property type="match status" value="1"/>
</dbReference>
<dbReference type="Pfam" id="PF00400">
    <property type="entry name" value="WD40"/>
    <property type="match status" value="1"/>
</dbReference>
<organism evidence="2">
    <name type="scientific">hydrothermal vent metagenome</name>
    <dbReference type="NCBI Taxonomy" id="652676"/>
    <lineage>
        <taxon>unclassified sequences</taxon>
        <taxon>metagenomes</taxon>
        <taxon>ecological metagenomes</taxon>
    </lineage>
</organism>
<dbReference type="SMART" id="SM00320">
    <property type="entry name" value="WD40"/>
    <property type="match status" value="2"/>
</dbReference>
<dbReference type="PANTHER" id="PTHR19879:SF9">
    <property type="entry name" value="TRANSCRIPTION INITIATION FACTOR TFIID SUBUNIT 5"/>
    <property type="match status" value="1"/>
</dbReference>
<reference evidence="2" key="1">
    <citation type="submission" date="2018-06" db="EMBL/GenBank/DDBJ databases">
        <authorList>
            <person name="Zhirakovskaya E."/>
        </authorList>
    </citation>
    <scope>NUCLEOTIDE SEQUENCE</scope>
</reference>